<sequence>MLSGYDVAKYFLAQTNEEAGDLMSNLKLQKLLYYAQGFHLALYDEPLFPESIEAWTYGPVVPEVYRAYKKYDSGAIPIPEDIDFSQYEQQSRELLDEVYSVYGQFSAWKLLSLIHEEEPWKNAREGDLVITHQVMKNHFKKQLVNADE</sequence>
<dbReference type="EMBL" id="JADEWB010000087">
    <property type="protein sequence ID" value="MBE9237290.1"/>
    <property type="molecule type" value="Genomic_DNA"/>
</dbReference>
<accession>A0ABR9VGG4</accession>
<comment type="caution">
    <text evidence="2">The sequence shown here is derived from an EMBL/GenBank/DDBJ whole genome shotgun (WGS) entry which is preliminary data.</text>
</comment>
<dbReference type="Proteomes" id="UP000606776">
    <property type="component" value="Unassembled WGS sequence"/>
</dbReference>
<dbReference type="Pfam" id="PF13274">
    <property type="entry name" value="SocA_Panacea"/>
    <property type="match status" value="1"/>
</dbReference>
<proteinExistence type="predicted"/>
<keyword evidence="3" id="KW-1185">Reference proteome</keyword>
<dbReference type="InterPro" id="IPR025272">
    <property type="entry name" value="SocA_Panacea"/>
</dbReference>
<evidence type="ECO:0000313" key="3">
    <source>
        <dbReference type="Proteomes" id="UP000606776"/>
    </source>
</evidence>
<name>A0ABR9VGG4_9CYAN</name>
<evidence type="ECO:0000259" key="1">
    <source>
        <dbReference type="Pfam" id="PF13274"/>
    </source>
</evidence>
<evidence type="ECO:0000313" key="2">
    <source>
        <dbReference type="EMBL" id="MBE9237290.1"/>
    </source>
</evidence>
<organism evidence="2 3">
    <name type="scientific">Sphaerospermopsis aphanizomenoides LEGE 00250</name>
    <dbReference type="NCBI Taxonomy" id="2777972"/>
    <lineage>
        <taxon>Bacteria</taxon>
        <taxon>Bacillati</taxon>
        <taxon>Cyanobacteriota</taxon>
        <taxon>Cyanophyceae</taxon>
        <taxon>Nostocales</taxon>
        <taxon>Aphanizomenonaceae</taxon>
        <taxon>Sphaerospermopsis</taxon>
        <taxon>Sphaerospermopsis aphanizomenoides</taxon>
    </lineage>
</organism>
<protein>
    <submittedName>
        <fullName evidence="2">SocA family protein</fullName>
    </submittedName>
</protein>
<gene>
    <name evidence="2" type="ORF">IQ227_14945</name>
</gene>
<reference evidence="2 3" key="1">
    <citation type="submission" date="2020-10" db="EMBL/GenBank/DDBJ databases">
        <authorList>
            <person name="Castelo-Branco R."/>
            <person name="Eusebio N."/>
            <person name="Adriana R."/>
            <person name="Vieira A."/>
            <person name="Brugerolle De Fraissinette N."/>
            <person name="Rezende De Castro R."/>
            <person name="Schneider M.P."/>
            <person name="Vasconcelos V."/>
            <person name="Leao P.N."/>
        </authorList>
    </citation>
    <scope>NUCLEOTIDE SEQUENCE [LARGE SCALE GENOMIC DNA]</scope>
    <source>
        <strain evidence="2 3">LEGE 00250</strain>
    </source>
</reference>
<feature type="domain" description="Antitoxin SocA-like Panacea" evidence="1">
    <location>
        <begin position="28"/>
        <end position="121"/>
    </location>
</feature>